<gene>
    <name evidence="2" type="ORF">NCGR_LOCUS7073</name>
</gene>
<evidence type="ECO:0000256" key="1">
    <source>
        <dbReference type="SAM" id="MobiDB-lite"/>
    </source>
</evidence>
<name>A0A811MNE4_9POAL</name>
<feature type="region of interest" description="Disordered" evidence="1">
    <location>
        <begin position="34"/>
        <end position="82"/>
    </location>
</feature>
<sequence length="164" mass="17718">MPRPALPETTRARRFVAASSCPVVAHAIQWTALPVDPERRGSDGERAWGVGKPGDGSAHYRSRSSSSPPVSMGSPNSTSSSSPDLAAILEYLTAVLEYVTTILTLRDVGNSPSSTRFARRTGGGRHPNDQTNSLYANGDMEDLDSQWNLMLIIVSTFLLSIMRI</sequence>
<protein>
    <submittedName>
        <fullName evidence="2">Uncharacterized protein</fullName>
    </submittedName>
</protein>
<dbReference type="EMBL" id="CAJGYO010000002">
    <property type="protein sequence ID" value="CAD6211061.1"/>
    <property type="molecule type" value="Genomic_DNA"/>
</dbReference>
<dbReference type="Proteomes" id="UP000604825">
    <property type="component" value="Unassembled WGS sequence"/>
</dbReference>
<reference evidence="2" key="1">
    <citation type="submission" date="2020-10" db="EMBL/GenBank/DDBJ databases">
        <authorList>
            <person name="Han B."/>
            <person name="Lu T."/>
            <person name="Zhao Q."/>
            <person name="Huang X."/>
            <person name="Zhao Y."/>
        </authorList>
    </citation>
    <scope>NUCLEOTIDE SEQUENCE</scope>
</reference>
<accession>A0A811MNE4</accession>
<organism evidence="2 3">
    <name type="scientific">Miscanthus lutarioriparius</name>
    <dbReference type="NCBI Taxonomy" id="422564"/>
    <lineage>
        <taxon>Eukaryota</taxon>
        <taxon>Viridiplantae</taxon>
        <taxon>Streptophyta</taxon>
        <taxon>Embryophyta</taxon>
        <taxon>Tracheophyta</taxon>
        <taxon>Spermatophyta</taxon>
        <taxon>Magnoliopsida</taxon>
        <taxon>Liliopsida</taxon>
        <taxon>Poales</taxon>
        <taxon>Poaceae</taxon>
        <taxon>PACMAD clade</taxon>
        <taxon>Panicoideae</taxon>
        <taxon>Andropogonodae</taxon>
        <taxon>Andropogoneae</taxon>
        <taxon>Saccharinae</taxon>
        <taxon>Miscanthus</taxon>
    </lineage>
</organism>
<feature type="region of interest" description="Disordered" evidence="1">
    <location>
        <begin position="111"/>
        <end position="133"/>
    </location>
</feature>
<keyword evidence="3" id="KW-1185">Reference proteome</keyword>
<feature type="compositionally biased region" description="Low complexity" evidence="1">
    <location>
        <begin position="63"/>
        <end position="82"/>
    </location>
</feature>
<evidence type="ECO:0000313" key="2">
    <source>
        <dbReference type="EMBL" id="CAD6211061.1"/>
    </source>
</evidence>
<proteinExistence type="predicted"/>
<comment type="caution">
    <text evidence="2">The sequence shown here is derived from an EMBL/GenBank/DDBJ whole genome shotgun (WGS) entry which is preliminary data.</text>
</comment>
<feature type="compositionally biased region" description="Basic and acidic residues" evidence="1">
    <location>
        <begin position="36"/>
        <end position="46"/>
    </location>
</feature>
<evidence type="ECO:0000313" key="3">
    <source>
        <dbReference type="Proteomes" id="UP000604825"/>
    </source>
</evidence>
<dbReference type="AlphaFoldDB" id="A0A811MNE4"/>